<keyword evidence="10 11" id="KW-0472">Membrane</keyword>
<protein>
    <recommendedName>
        <fullName evidence="14">Cytochrome P450</fullName>
    </recommendedName>
</protein>
<evidence type="ECO:0000256" key="1">
    <source>
        <dbReference type="ARBA" id="ARBA00004370"/>
    </source>
</evidence>
<evidence type="ECO:0000256" key="3">
    <source>
        <dbReference type="ARBA" id="ARBA00022617"/>
    </source>
</evidence>
<dbReference type="GO" id="GO:0006629">
    <property type="term" value="P:lipid metabolic process"/>
    <property type="evidence" value="ECO:0007669"/>
    <property type="project" value="UniProtKB-ARBA"/>
</dbReference>
<organism evidence="12 13">
    <name type="scientific">Rhynchospora tenuis</name>
    <dbReference type="NCBI Taxonomy" id="198213"/>
    <lineage>
        <taxon>Eukaryota</taxon>
        <taxon>Viridiplantae</taxon>
        <taxon>Streptophyta</taxon>
        <taxon>Embryophyta</taxon>
        <taxon>Tracheophyta</taxon>
        <taxon>Spermatophyta</taxon>
        <taxon>Magnoliopsida</taxon>
        <taxon>Liliopsida</taxon>
        <taxon>Poales</taxon>
        <taxon>Cyperaceae</taxon>
        <taxon>Cyperoideae</taxon>
        <taxon>Rhynchosporeae</taxon>
        <taxon>Rhynchospora</taxon>
    </lineage>
</organism>
<accession>A0AAD5W8R7</accession>
<comment type="subcellular location">
    <subcellularLocation>
        <location evidence="1">Membrane</location>
    </subcellularLocation>
</comment>
<name>A0AAD5W8R7_9POAL</name>
<keyword evidence="9" id="KW-0503">Monooxygenase</keyword>
<evidence type="ECO:0000256" key="7">
    <source>
        <dbReference type="ARBA" id="ARBA00023002"/>
    </source>
</evidence>
<evidence type="ECO:0000313" key="12">
    <source>
        <dbReference type="EMBL" id="KAJ3684252.1"/>
    </source>
</evidence>
<dbReference type="EMBL" id="JAMRDG010000002">
    <property type="protein sequence ID" value="KAJ3684252.1"/>
    <property type="molecule type" value="Genomic_DNA"/>
</dbReference>
<keyword evidence="8" id="KW-0408">Iron</keyword>
<dbReference type="InterPro" id="IPR001128">
    <property type="entry name" value="Cyt_P450"/>
</dbReference>
<evidence type="ECO:0000256" key="8">
    <source>
        <dbReference type="ARBA" id="ARBA00023004"/>
    </source>
</evidence>
<keyword evidence="3" id="KW-0349">Heme</keyword>
<dbReference type="GO" id="GO:0004497">
    <property type="term" value="F:monooxygenase activity"/>
    <property type="evidence" value="ECO:0007669"/>
    <property type="project" value="UniProtKB-KW"/>
</dbReference>
<dbReference type="GO" id="GO:0016020">
    <property type="term" value="C:membrane"/>
    <property type="evidence" value="ECO:0007669"/>
    <property type="project" value="UniProtKB-SubCell"/>
</dbReference>
<gene>
    <name evidence="12" type="ORF">LUZ61_013416</name>
</gene>
<dbReference type="Gene3D" id="1.10.630.10">
    <property type="entry name" value="Cytochrome P450"/>
    <property type="match status" value="1"/>
</dbReference>
<dbReference type="GO" id="GO:0016705">
    <property type="term" value="F:oxidoreductase activity, acting on paired donors, with incorporation or reduction of molecular oxygen"/>
    <property type="evidence" value="ECO:0007669"/>
    <property type="project" value="InterPro"/>
</dbReference>
<proteinExistence type="inferred from homology"/>
<evidence type="ECO:0000313" key="13">
    <source>
        <dbReference type="Proteomes" id="UP001210211"/>
    </source>
</evidence>
<dbReference type="AlphaFoldDB" id="A0AAD5W8R7"/>
<comment type="similarity">
    <text evidence="2">Belongs to the cytochrome P450 family.</text>
</comment>
<feature type="transmembrane region" description="Helical" evidence="11">
    <location>
        <begin position="63"/>
        <end position="85"/>
    </location>
</feature>
<keyword evidence="5" id="KW-0479">Metal-binding</keyword>
<reference evidence="12 13" key="1">
    <citation type="journal article" date="2022" name="Cell">
        <title>Repeat-based holocentromeres influence genome architecture and karyotype evolution.</title>
        <authorList>
            <person name="Hofstatter P.G."/>
            <person name="Thangavel G."/>
            <person name="Lux T."/>
            <person name="Neumann P."/>
            <person name="Vondrak T."/>
            <person name="Novak P."/>
            <person name="Zhang M."/>
            <person name="Costa L."/>
            <person name="Castellani M."/>
            <person name="Scott A."/>
            <person name="Toegelov H."/>
            <person name="Fuchs J."/>
            <person name="Mata-Sucre Y."/>
            <person name="Dias Y."/>
            <person name="Vanzela A.L.L."/>
            <person name="Huettel B."/>
            <person name="Almeida C.C.S."/>
            <person name="Simkova H."/>
            <person name="Souza G."/>
            <person name="Pedrosa-Harand A."/>
            <person name="Macas J."/>
            <person name="Mayer K.F.X."/>
            <person name="Houben A."/>
            <person name="Marques A."/>
        </authorList>
    </citation>
    <scope>NUCLEOTIDE SEQUENCE [LARGE SCALE GENOMIC DNA]</scope>
    <source>
        <strain evidence="12">RhyTen1mFocal</strain>
    </source>
</reference>
<dbReference type="Pfam" id="PF00067">
    <property type="entry name" value="p450"/>
    <property type="match status" value="1"/>
</dbReference>
<dbReference type="Proteomes" id="UP001210211">
    <property type="component" value="Unassembled WGS sequence"/>
</dbReference>
<dbReference type="PRINTS" id="PR00463">
    <property type="entry name" value="EP450I"/>
</dbReference>
<dbReference type="SUPFAM" id="SSF48264">
    <property type="entry name" value="Cytochrome P450"/>
    <property type="match status" value="1"/>
</dbReference>
<evidence type="ECO:0000256" key="6">
    <source>
        <dbReference type="ARBA" id="ARBA00022989"/>
    </source>
</evidence>
<evidence type="ECO:0000256" key="11">
    <source>
        <dbReference type="SAM" id="Phobius"/>
    </source>
</evidence>
<evidence type="ECO:0000256" key="10">
    <source>
        <dbReference type="ARBA" id="ARBA00023136"/>
    </source>
</evidence>
<dbReference type="InterPro" id="IPR036396">
    <property type="entry name" value="Cyt_P450_sf"/>
</dbReference>
<comment type="caution">
    <text evidence="12">The sequence shown here is derived from an EMBL/GenBank/DDBJ whole genome shotgun (WGS) entry which is preliminary data.</text>
</comment>
<sequence>MSARTILIISAIIFLSALRKIIHICFSINGTVNLIIIYISYLLISSCISHKHTTHRQGKNPNIMPSLFLLFTSFLGFSLLLYLYTKLWLNPKIIREKLRCQGIRGPKPSLFVGNILHMKRFQKEARKQPRDEPSGAHFIGDYTSVVFPHLFSWRKAYGKLFLYSIGPTPILHITEPDLVKAVSQCTVFELGRPELFIKARKSIFGEKGIVMSSGELWTHERKMLQQEFFMHRVKTMVNVIIGSANTLTEAWNKILQNEGGKAEIMVQSHLRNFSANIISRVCFGDSYRKGEKVFSNLSQLQMAISKANLFTSIPGTRHLPTKTNREMHRLNQEICSLIQNIVQEHKQQDSPNRDILYSIIEGSTSIPEQTASVEEFIIDNCKTIYFAAFETTAVATTWCLLLLAVHSEWQDCVRKEILEVTHGVTPDFDMLRQLKMLTMVIQETLRLIPPASLIFREAMHDMKLQNIHVTKGTVIQITIPMLHHDIDLWGPDAEVFNPNRFAKWHFRRMQISSHVCASRVRTKKLCGTKNRHGRVEDCVVTFVDEVFIRSFFELCAFAVL</sequence>
<dbReference type="PANTHER" id="PTHR24282:SF196">
    <property type="entry name" value="CYTOCHROME P450 714C2"/>
    <property type="match status" value="1"/>
</dbReference>
<evidence type="ECO:0008006" key="14">
    <source>
        <dbReference type="Google" id="ProtNLM"/>
    </source>
</evidence>
<evidence type="ECO:0000256" key="2">
    <source>
        <dbReference type="ARBA" id="ARBA00010617"/>
    </source>
</evidence>
<keyword evidence="4 11" id="KW-0812">Transmembrane</keyword>
<evidence type="ECO:0000256" key="9">
    <source>
        <dbReference type="ARBA" id="ARBA00023033"/>
    </source>
</evidence>
<evidence type="ECO:0000256" key="5">
    <source>
        <dbReference type="ARBA" id="ARBA00022723"/>
    </source>
</evidence>
<dbReference type="GO" id="GO:0020037">
    <property type="term" value="F:heme binding"/>
    <property type="evidence" value="ECO:0007669"/>
    <property type="project" value="InterPro"/>
</dbReference>
<evidence type="ECO:0000256" key="4">
    <source>
        <dbReference type="ARBA" id="ARBA00022692"/>
    </source>
</evidence>
<dbReference type="PANTHER" id="PTHR24282">
    <property type="entry name" value="CYTOCHROME P450 FAMILY MEMBER"/>
    <property type="match status" value="1"/>
</dbReference>
<feature type="transmembrane region" description="Helical" evidence="11">
    <location>
        <begin position="21"/>
        <end position="43"/>
    </location>
</feature>
<keyword evidence="7" id="KW-0560">Oxidoreductase</keyword>
<dbReference type="InterPro" id="IPR002401">
    <property type="entry name" value="Cyt_P450_E_grp-I"/>
</dbReference>
<keyword evidence="13" id="KW-1185">Reference proteome</keyword>
<keyword evidence="6 11" id="KW-1133">Transmembrane helix</keyword>
<dbReference type="GO" id="GO:0005506">
    <property type="term" value="F:iron ion binding"/>
    <property type="evidence" value="ECO:0007669"/>
    <property type="project" value="InterPro"/>
</dbReference>
<dbReference type="InterPro" id="IPR050665">
    <property type="entry name" value="Cytochrome_P450_Monooxygen"/>
</dbReference>